<protein>
    <submittedName>
        <fullName evidence="1">Uncharacterized protein</fullName>
    </submittedName>
</protein>
<dbReference type="InParanoid" id="A0A0V1BH77"/>
<accession>A0A0V1BH77</accession>
<gene>
    <name evidence="1" type="ORF">T01_8382</name>
</gene>
<evidence type="ECO:0000313" key="1">
    <source>
        <dbReference type="EMBL" id="KRY36210.1"/>
    </source>
</evidence>
<name>A0A0V1BH77_TRISP</name>
<comment type="caution">
    <text evidence="1">The sequence shown here is derived from an EMBL/GenBank/DDBJ whole genome shotgun (WGS) entry which is preliminary data.</text>
</comment>
<dbReference type="EMBL" id="JYDH01000045">
    <property type="protein sequence ID" value="KRY36210.1"/>
    <property type="molecule type" value="Genomic_DNA"/>
</dbReference>
<dbReference type="AlphaFoldDB" id="A0A0V1BH77"/>
<keyword evidence="2" id="KW-1185">Reference proteome</keyword>
<proteinExistence type="predicted"/>
<dbReference type="Proteomes" id="UP000054776">
    <property type="component" value="Unassembled WGS sequence"/>
</dbReference>
<organism evidence="1 2">
    <name type="scientific">Trichinella spiralis</name>
    <name type="common">Trichina worm</name>
    <dbReference type="NCBI Taxonomy" id="6334"/>
    <lineage>
        <taxon>Eukaryota</taxon>
        <taxon>Metazoa</taxon>
        <taxon>Ecdysozoa</taxon>
        <taxon>Nematoda</taxon>
        <taxon>Enoplea</taxon>
        <taxon>Dorylaimia</taxon>
        <taxon>Trichinellida</taxon>
        <taxon>Trichinellidae</taxon>
        <taxon>Trichinella</taxon>
    </lineage>
</organism>
<evidence type="ECO:0000313" key="2">
    <source>
        <dbReference type="Proteomes" id="UP000054776"/>
    </source>
</evidence>
<reference evidence="1 2" key="1">
    <citation type="submission" date="2015-01" db="EMBL/GenBank/DDBJ databases">
        <title>Evolution of Trichinella species and genotypes.</title>
        <authorList>
            <person name="Korhonen P.K."/>
            <person name="Edoardo P."/>
            <person name="Giuseppe L.R."/>
            <person name="Gasser R.B."/>
        </authorList>
    </citation>
    <scope>NUCLEOTIDE SEQUENCE [LARGE SCALE GENOMIC DNA]</scope>
    <source>
        <strain evidence="1">ISS3</strain>
    </source>
</reference>
<sequence length="94" mass="10685">MLNLDLNMKFTIVHGRLFCSLMLLHEIADNDNLIQKSKISHFLVHCPYDDVVPTFVGRFIEQQCGAENVAGHILRPVISNSVTLLSYWNVSKKS</sequence>